<dbReference type="EMBL" id="FMZA01000001">
    <property type="protein sequence ID" value="SDB95025.1"/>
    <property type="molecule type" value="Genomic_DNA"/>
</dbReference>
<evidence type="ECO:0000259" key="3">
    <source>
        <dbReference type="PROSITE" id="PS50977"/>
    </source>
</evidence>
<dbReference type="PANTHER" id="PTHR30055:SF222">
    <property type="entry name" value="REGULATORY PROTEIN"/>
    <property type="match status" value="1"/>
</dbReference>
<dbReference type="PRINTS" id="PR00455">
    <property type="entry name" value="HTHTETR"/>
</dbReference>
<feature type="DNA-binding region" description="H-T-H motif" evidence="2">
    <location>
        <begin position="105"/>
        <end position="124"/>
    </location>
</feature>
<accession>A0A1G6HMB3</accession>
<evidence type="ECO:0000256" key="2">
    <source>
        <dbReference type="PROSITE-ProRule" id="PRU00335"/>
    </source>
</evidence>
<evidence type="ECO:0000313" key="4">
    <source>
        <dbReference type="EMBL" id="SDB95025.1"/>
    </source>
</evidence>
<dbReference type="SUPFAM" id="SSF48498">
    <property type="entry name" value="Tetracyclin repressor-like, C-terminal domain"/>
    <property type="match status" value="1"/>
</dbReference>
<dbReference type="Proteomes" id="UP000199387">
    <property type="component" value="Unassembled WGS sequence"/>
</dbReference>
<dbReference type="InterPro" id="IPR009057">
    <property type="entry name" value="Homeodomain-like_sf"/>
</dbReference>
<dbReference type="GO" id="GO:0003677">
    <property type="term" value="F:DNA binding"/>
    <property type="evidence" value="ECO:0007669"/>
    <property type="project" value="UniProtKB-UniRule"/>
</dbReference>
<sequence>MTEAKQCDRMAMLNRERVVAEGTVPALRQRFSHSPLKEIFIRMIRRQHQMTMNHEDEKSWEEWMELIAEEYGLNLDQKDRETEKQKRILEAALHIFSERGFEGASTSAIAARAQVAEATIFKHYRSKKGLLLHLVIPAISRVATPYILRPVLKILEQDKPFAEVFQELYADRVQLVERNWRKIKIILVESLFQPELREALEDHVARSIYAVISERIDGWKQAGRIREDLPTHVIARSILSIGIGYLLAKNIFPRYLAQGEEEEELAWMSEVLLRGIAGPKERE</sequence>
<organism evidence="4 5">
    <name type="scientific">Melghirimyces thermohalophilus</name>
    <dbReference type="NCBI Taxonomy" id="1236220"/>
    <lineage>
        <taxon>Bacteria</taxon>
        <taxon>Bacillati</taxon>
        <taxon>Bacillota</taxon>
        <taxon>Bacilli</taxon>
        <taxon>Bacillales</taxon>
        <taxon>Thermoactinomycetaceae</taxon>
        <taxon>Melghirimyces</taxon>
    </lineage>
</organism>
<name>A0A1G6HMB3_9BACL</name>
<dbReference type="PANTHER" id="PTHR30055">
    <property type="entry name" value="HTH-TYPE TRANSCRIPTIONAL REGULATOR RUTR"/>
    <property type="match status" value="1"/>
</dbReference>
<dbReference type="Pfam" id="PF00440">
    <property type="entry name" value="TetR_N"/>
    <property type="match status" value="1"/>
</dbReference>
<dbReference type="PROSITE" id="PS50977">
    <property type="entry name" value="HTH_TETR_2"/>
    <property type="match status" value="1"/>
</dbReference>
<gene>
    <name evidence="4" type="ORF">SAMN04488112_10158</name>
</gene>
<protein>
    <submittedName>
        <fullName evidence="4">Transcriptional regulator, TetR family</fullName>
    </submittedName>
</protein>
<dbReference type="InterPro" id="IPR036271">
    <property type="entry name" value="Tet_transcr_reg_TetR-rel_C_sf"/>
</dbReference>
<dbReference type="Gene3D" id="1.10.357.10">
    <property type="entry name" value="Tetracycline Repressor, domain 2"/>
    <property type="match status" value="1"/>
</dbReference>
<proteinExistence type="predicted"/>
<keyword evidence="5" id="KW-1185">Reference proteome</keyword>
<dbReference type="InterPro" id="IPR001647">
    <property type="entry name" value="HTH_TetR"/>
</dbReference>
<evidence type="ECO:0000256" key="1">
    <source>
        <dbReference type="ARBA" id="ARBA00023125"/>
    </source>
</evidence>
<keyword evidence="1 2" id="KW-0238">DNA-binding</keyword>
<dbReference type="GO" id="GO:0006355">
    <property type="term" value="P:regulation of DNA-templated transcription"/>
    <property type="evidence" value="ECO:0007669"/>
    <property type="project" value="UniProtKB-ARBA"/>
</dbReference>
<dbReference type="OrthoDB" id="9780824at2"/>
<evidence type="ECO:0000313" key="5">
    <source>
        <dbReference type="Proteomes" id="UP000199387"/>
    </source>
</evidence>
<reference evidence="4 5" key="1">
    <citation type="submission" date="2016-10" db="EMBL/GenBank/DDBJ databases">
        <authorList>
            <person name="de Groot N.N."/>
        </authorList>
    </citation>
    <scope>NUCLEOTIDE SEQUENCE [LARGE SCALE GENOMIC DNA]</scope>
    <source>
        <strain evidence="4 5">DSM 45514</strain>
    </source>
</reference>
<feature type="domain" description="HTH tetR-type" evidence="3">
    <location>
        <begin position="82"/>
        <end position="142"/>
    </location>
</feature>
<dbReference type="STRING" id="1236220.SAMN04488112_10158"/>
<dbReference type="AlphaFoldDB" id="A0A1G6HMB3"/>
<dbReference type="SUPFAM" id="SSF46689">
    <property type="entry name" value="Homeodomain-like"/>
    <property type="match status" value="1"/>
</dbReference>
<dbReference type="InterPro" id="IPR050109">
    <property type="entry name" value="HTH-type_TetR-like_transc_reg"/>
</dbReference>